<dbReference type="OrthoDB" id="3437960at2759"/>
<keyword evidence="1" id="KW-0479">Metal-binding</keyword>
<dbReference type="AlphaFoldDB" id="A0A834IW31"/>
<dbReference type="EMBL" id="JAACXV010000063">
    <property type="protein sequence ID" value="KAF7284978.1"/>
    <property type="molecule type" value="Genomic_DNA"/>
</dbReference>
<dbReference type="SUPFAM" id="SSF57667">
    <property type="entry name" value="beta-beta-alpha zinc fingers"/>
    <property type="match status" value="1"/>
</dbReference>
<feature type="domain" description="C2H2-type" evidence="2">
    <location>
        <begin position="62"/>
        <end position="85"/>
    </location>
</feature>
<protein>
    <recommendedName>
        <fullName evidence="2">C2H2-type domain-containing protein</fullName>
    </recommendedName>
</protein>
<dbReference type="InterPro" id="IPR013087">
    <property type="entry name" value="Znf_C2H2_type"/>
</dbReference>
<dbReference type="SMART" id="SM00355">
    <property type="entry name" value="ZnF_C2H2"/>
    <property type="match status" value="2"/>
</dbReference>
<reference evidence="3" key="1">
    <citation type="submission" date="2020-08" db="EMBL/GenBank/DDBJ databases">
        <title>Genome sequencing and assembly of the red palm weevil Rhynchophorus ferrugineus.</title>
        <authorList>
            <person name="Dias G.B."/>
            <person name="Bergman C.M."/>
            <person name="Manee M."/>
        </authorList>
    </citation>
    <scope>NUCLEOTIDE SEQUENCE</scope>
    <source>
        <strain evidence="3">AA-2017</strain>
        <tissue evidence="3">Whole larva</tissue>
    </source>
</reference>
<dbReference type="Pfam" id="PF00096">
    <property type="entry name" value="zf-C2H2"/>
    <property type="match status" value="2"/>
</dbReference>
<evidence type="ECO:0000259" key="2">
    <source>
        <dbReference type="PROSITE" id="PS50157"/>
    </source>
</evidence>
<proteinExistence type="predicted"/>
<dbReference type="Proteomes" id="UP000625711">
    <property type="component" value="Unassembled WGS sequence"/>
</dbReference>
<feature type="domain" description="C2H2-type" evidence="2">
    <location>
        <begin position="33"/>
        <end position="60"/>
    </location>
</feature>
<gene>
    <name evidence="3" type="ORF">GWI33_012759</name>
</gene>
<name>A0A834IW31_RHYFE</name>
<dbReference type="Gene3D" id="3.30.160.60">
    <property type="entry name" value="Classic Zinc Finger"/>
    <property type="match status" value="1"/>
</dbReference>
<keyword evidence="1" id="KW-0863">Zinc-finger</keyword>
<accession>A0A834IW31</accession>
<sequence length="91" mass="10763">MSLMQLRRKTEEPSKQSFVQNTQYYSVNPRTVFNCPKCNKPYKHPGSIKNHLRNECGVEPRFQCDICLRKFRQKKSLILHAFNIHNQGPMP</sequence>
<dbReference type="PROSITE" id="PS50157">
    <property type="entry name" value="ZINC_FINGER_C2H2_2"/>
    <property type="match status" value="2"/>
</dbReference>
<keyword evidence="4" id="KW-1185">Reference proteome</keyword>
<dbReference type="GO" id="GO:0008270">
    <property type="term" value="F:zinc ion binding"/>
    <property type="evidence" value="ECO:0007669"/>
    <property type="project" value="UniProtKB-KW"/>
</dbReference>
<dbReference type="PROSITE" id="PS00028">
    <property type="entry name" value="ZINC_FINGER_C2H2_1"/>
    <property type="match status" value="1"/>
</dbReference>
<evidence type="ECO:0000313" key="4">
    <source>
        <dbReference type="Proteomes" id="UP000625711"/>
    </source>
</evidence>
<dbReference type="InterPro" id="IPR036236">
    <property type="entry name" value="Znf_C2H2_sf"/>
</dbReference>
<comment type="caution">
    <text evidence="3">The sequence shown here is derived from an EMBL/GenBank/DDBJ whole genome shotgun (WGS) entry which is preliminary data.</text>
</comment>
<keyword evidence="1" id="KW-0862">Zinc</keyword>
<evidence type="ECO:0000313" key="3">
    <source>
        <dbReference type="EMBL" id="KAF7284978.1"/>
    </source>
</evidence>
<organism evidence="3 4">
    <name type="scientific">Rhynchophorus ferrugineus</name>
    <name type="common">Red palm weevil</name>
    <name type="synonym">Curculio ferrugineus</name>
    <dbReference type="NCBI Taxonomy" id="354439"/>
    <lineage>
        <taxon>Eukaryota</taxon>
        <taxon>Metazoa</taxon>
        <taxon>Ecdysozoa</taxon>
        <taxon>Arthropoda</taxon>
        <taxon>Hexapoda</taxon>
        <taxon>Insecta</taxon>
        <taxon>Pterygota</taxon>
        <taxon>Neoptera</taxon>
        <taxon>Endopterygota</taxon>
        <taxon>Coleoptera</taxon>
        <taxon>Polyphaga</taxon>
        <taxon>Cucujiformia</taxon>
        <taxon>Curculionidae</taxon>
        <taxon>Dryophthorinae</taxon>
        <taxon>Rhynchophorus</taxon>
    </lineage>
</organism>
<evidence type="ECO:0000256" key="1">
    <source>
        <dbReference type="PROSITE-ProRule" id="PRU00042"/>
    </source>
</evidence>